<dbReference type="EMBL" id="BKCJ011805291">
    <property type="protein sequence ID" value="GFD54384.1"/>
    <property type="molecule type" value="Genomic_DNA"/>
</dbReference>
<gene>
    <name evidence="2" type="ORF">Tci_926353</name>
</gene>
<comment type="caution">
    <text evidence="2">The sequence shown here is derived from an EMBL/GenBank/DDBJ whole genome shotgun (WGS) entry which is preliminary data.</text>
</comment>
<protein>
    <submittedName>
        <fullName evidence="2">Uncharacterized protein</fullName>
    </submittedName>
</protein>
<evidence type="ECO:0000256" key="1">
    <source>
        <dbReference type="SAM" id="MobiDB-lite"/>
    </source>
</evidence>
<accession>A0A699XCW0</accession>
<dbReference type="CDD" id="cd00130">
    <property type="entry name" value="PAS"/>
    <property type="match status" value="1"/>
</dbReference>
<feature type="region of interest" description="Disordered" evidence="1">
    <location>
        <begin position="66"/>
        <end position="98"/>
    </location>
</feature>
<dbReference type="InterPro" id="IPR000014">
    <property type="entry name" value="PAS"/>
</dbReference>
<reference evidence="2" key="1">
    <citation type="journal article" date="2019" name="Sci. Rep.">
        <title>Draft genome of Tanacetum cinerariifolium, the natural source of mosquito coil.</title>
        <authorList>
            <person name="Yamashiro T."/>
            <person name="Shiraishi A."/>
            <person name="Satake H."/>
            <person name="Nakayama K."/>
        </authorList>
    </citation>
    <scope>NUCLEOTIDE SEQUENCE</scope>
</reference>
<feature type="non-terminal residue" evidence="2">
    <location>
        <position position="1"/>
    </location>
</feature>
<dbReference type="AlphaFoldDB" id="A0A699XCW0"/>
<sequence length="98" mass="10525">VTERAPHGHRNAPAQAIFTTEAKAPWTITAANDLACLVFGVGRAEVRKLGIMEVIKEDRRGWLEEKLKNPDSGTAPKQAKLQVPPPGKATPSNSLAAM</sequence>
<feature type="non-terminal residue" evidence="2">
    <location>
        <position position="98"/>
    </location>
</feature>
<proteinExistence type="predicted"/>
<organism evidence="2">
    <name type="scientific">Tanacetum cinerariifolium</name>
    <name type="common">Dalmatian daisy</name>
    <name type="synonym">Chrysanthemum cinerariifolium</name>
    <dbReference type="NCBI Taxonomy" id="118510"/>
    <lineage>
        <taxon>Eukaryota</taxon>
        <taxon>Viridiplantae</taxon>
        <taxon>Streptophyta</taxon>
        <taxon>Embryophyta</taxon>
        <taxon>Tracheophyta</taxon>
        <taxon>Spermatophyta</taxon>
        <taxon>Magnoliopsida</taxon>
        <taxon>eudicotyledons</taxon>
        <taxon>Gunneridae</taxon>
        <taxon>Pentapetalae</taxon>
        <taxon>asterids</taxon>
        <taxon>campanulids</taxon>
        <taxon>Asterales</taxon>
        <taxon>Asteraceae</taxon>
        <taxon>Asteroideae</taxon>
        <taxon>Anthemideae</taxon>
        <taxon>Anthemidinae</taxon>
        <taxon>Tanacetum</taxon>
    </lineage>
</organism>
<name>A0A699XCW0_TANCI</name>
<evidence type="ECO:0000313" key="2">
    <source>
        <dbReference type="EMBL" id="GFD54384.1"/>
    </source>
</evidence>